<comment type="caution">
    <text evidence="1">The sequence shown here is derived from an EMBL/GenBank/DDBJ whole genome shotgun (WGS) entry which is preliminary data.</text>
</comment>
<dbReference type="EMBL" id="LILC01000033">
    <property type="protein sequence ID" value="KOO40418.1"/>
    <property type="molecule type" value="Genomic_DNA"/>
</dbReference>
<name>A0A0M0KPV4_9BACI</name>
<evidence type="ECO:0000313" key="2">
    <source>
        <dbReference type="Proteomes" id="UP000037558"/>
    </source>
</evidence>
<gene>
    <name evidence="1" type="ORF">AMD01_20960</name>
</gene>
<dbReference type="AlphaFoldDB" id="A0A0M0KPV4"/>
<accession>A0A0M0KPV4</accession>
<dbReference type="Proteomes" id="UP000037558">
    <property type="component" value="Unassembled WGS sequence"/>
</dbReference>
<dbReference type="PATRIC" id="fig|284581.3.peg.2701"/>
<keyword evidence="2" id="KW-1185">Reference proteome</keyword>
<evidence type="ECO:0000313" key="1">
    <source>
        <dbReference type="EMBL" id="KOO40418.1"/>
    </source>
</evidence>
<organism evidence="1 2">
    <name type="scientific">Priestia koreensis</name>
    <dbReference type="NCBI Taxonomy" id="284581"/>
    <lineage>
        <taxon>Bacteria</taxon>
        <taxon>Bacillati</taxon>
        <taxon>Bacillota</taxon>
        <taxon>Bacilli</taxon>
        <taxon>Bacillales</taxon>
        <taxon>Bacillaceae</taxon>
        <taxon>Priestia</taxon>
    </lineage>
</organism>
<protein>
    <recommendedName>
        <fullName evidence="3">Spore coat protein D</fullName>
    </recommendedName>
</protein>
<sequence length="82" mass="10179">MDKRNCHKPKVVYCDPEYIYCDTYRKEEVIYVHPIKRINREHIQYVPRHVYEEETFNEVIDPGVPDECKGKNCHHKRRRNYR</sequence>
<proteinExistence type="predicted"/>
<evidence type="ECO:0008006" key="3">
    <source>
        <dbReference type="Google" id="ProtNLM"/>
    </source>
</evidence>
<dbReference type="RefSeq" id="WP_053403413.1">
    <property type="nucleotide sequence ID" value="NZ_LILC01000033.1"/>
</dbReference>
<reference evidence="2" key="1">
    <citation type="submission" date="2015-08" db="EMBL/GenBank/DDBJ databases">
        <title>Fjat-14210 dsm16467.</title>
        <authorList>
            <person name="Liu B."/>
            <person name="Wang J."/>
            <person name="Zhu Y."/>
            <person name="Liu G."/>
            <person name="Chen Q."/>
            <person name="Chen Z."/>
            <person name="Lan J."/>
            <person name="Che J."/>
            <person name="Ge C."/>
            <person name="Shi H."/>
            <person name="Pan Z."/>
            <person name="Liu X."/>
        </authorList>
    </citation>
    <scope>NUCLEOTIDE SEQUENCE [LARGE SCALE GENOMIC DNA]</scope>
    <source>
        <strain evidence="2">DSM 16467</strain>
    </source>
</reference>
<dbReference type="OrthoDB" id="1799558at2"/>